<evidence type="ECO:0000313" key="3">
    <source>
        <dbReference type="Proteomes" id="UP000006315"/>
    </source>
</evidence>
<dbReference type="Proteomes" id="UP000006315">
    <property type="component" value="Unassembled WGS sequence"/>
</dbReference>
<comment type="caution">
    <text evidence="2">The sequence shown here is derived from an EMBL/GenBank/DDBJ whole genome shotgun (WGS) entry which is preliminary data.</text>
</comment>
<name>K6DQH6_SCHAZ</name>
<reference evidence="2 3" key="1">
    <citation type="journal article" date="2012" name="Front. Microbiol.">
        <title>Redundancy and modularity in membrane-associated dissimilatory nitrate reduction in Bacillus.</title>
        <authorList>
            <person name="Heylen K."/>
            <person name="Keltjens J."/>
        </authorList>
    </citation>
    <scope>NUCLEOTIDE SEQUENCE [LARGE SCALE GENOMIC DNA]</scope>
    <source>
        <strain evidence="2 3">LMG 9581</strain>
    </source>
</reference>
<proteinExistence type="predicted"/>
<accession>K6DQH6</accession>
<keyword evidence="1" id="KW-0472">Membrane</keyword>
<keyword evidence="1" id="KW-1133">Transmembrane helix</keyword>
<feature type="transmembrane region" description="Helical" evidence="1">
    <location>
        <begin position="38"/>
        <end position="55"/>
    </location>
</feature>
<organism evidence="2 3">
    <name type="scientific">Schinkia azotoformans LMG 9581</name>
    <dbReference type="NCBI Taxonomy" id="1131731"/>
    <lineage>
        <taxon>Bacteria</taxon>
        <taxon>Bacillati</taxon>
        <taxon>Bacillota</taxon>
        <taxon>Bacilli</taxon>
        <taxon>Bacillales</taxon>
        <taxon>Bacillaceae</taxon>
        <taxon>Calidifontibacillus/Schinkia group</taxon>
        <taxon>Schinkia</taxon>
    </lineage>
</organism>
<protein>
    <submittedName>
        <fullName evidence="2">Uncharacterized protein</fullName>
    </submittedName>
</protein>
<feature type="transmembrane region" description="Helical" evidence="1">
    <location>
        <begin position="7"/>
        <end position="26"/>
    </location>
</feature>
<gene>
    <name evidence="2" type="ORF">BAZO_19663</name>
</gene>
<dbReference type="EMBL" id="AJLR01000149">
    <property type="protein sequence ID" value="EKN63011.1"/>
    <property type="molecule type" value="Genomic_DNA"/>
</dbReference>
<keyword evidence="3" id="KW-1185">Reference proteome</keyword>
<evidence type="ECO:0000313" key="2">
    <source>
        <dbReference type="EMBL" id="EKN63011.1"/>
    </source>
</evidence>
<sequence>MKFFRMGILCLIIIFTIYIISDYIRYNSFKLSENLLDSFIYSALLIFFLWLSTNIKANKKK</sequence>
<dbReference type="AlphaFoldDB" id="K6DQH6"/>
<evidence type="ECO:0000256" key="1">
    <source>
        <dbReference type="SAM" id="Phobius"/>
    </source>
</evidence>
<keyword evidence="1" id="KW-0812">Transmembrane</keyword>